<comment type="cofactor">
    <cofactor evidence="5">
        <name>FAD</name>
        <dbReference type="ChEBI" id="CHEBI:57692"/>
    </cofactor>
</comment>
<keyword evidence="5" id="KW-0547">Nucleotide-binding</keyword>
<reference evidence="9" key="1">
    <citation type="submission" date="2016-06" db="EMBL/GenBank/DDBJ databases">
        <authorList>
            <person name="Varghese N."/>
            <person name="Submissions Spin"/>
        </authorList>
    </citation>
    <scope>NUCLEOTIDE SEQUENCE [LARGE SCALE GENOMIC DNA]</scope>
    <source>
        <strain evidence="9">DSM 43168</strain>
    </source>
</reference>
<feature type="region of interest" description="Disordered" evidence="6">
    <location>
        <begin position="237"/>
        <end position="261"/>
    </location>
</feature>
<evidence type="ECO:0000256" key="1">
    <source>
        <dbReference type="ARBA" id="ARBA00022630"/>
    </source>
</evidence>
<feature type="binding site" evidence="5">
    <location>
        <position position="313"/>
    </location>
    <ligand>
        <name>FAD</name>
        <dbReference type="ChEBI" id="CHEBI:57692"/>
    </ligand>
</feature>
<dbReference type="AlphaFoldDB" id="A0A1C4UVZ6"/>
<keyword evidence="1 5" id="KW-0285">Flavoprotein</keyword>
<evidence type="ECO:0000256" key="4">
    <source>
        <dbReference type="ARBA" id="ARBA00023033"/>
    </source>
</evidence>
<keyword evidence="4 5" id="KW-0503">Monooxygenase</keyword>
<evidence type="ECO:0000256" key="3">
    <source>
        <dbReference type="ARBA" id="ARBA00023002"/>
    </source>
</evidence>
<sequence length="396" mass="41799">MRTPSIGIIGGGLGGLTLARVLHVHGIPATVYERDAAPDARTQGGMLDIHRQNGQVALRAAGLHEQFLRLVHPGGQAVRVLDRHGTVHLDEADDADGDRPEVNRGHLRRLLLDSLPAGTVRWGGGVTAARPLGDGRHEVTLADGGTATTDLLVGADGAWSRIRPLLSAATPTYSGLSFVEVTLRNADRRHPAHAALVGPGMLFALGPGRGFLAHRETDGSLHVYVALRVPEGGLAGLGTGAVPGHRRSGDEPGHRRPGDEPARSFLLDRFAGWAPELRALITDADGPLVPRAIHALPVGHRWDRVPGVTLLGDAAHLMSPFAGEGANLAMLDGAELGRALAAHPDDVESALAEYERALFPRAEEAARESAANLEICFRDDAPNGLVDRFAAYGEAR</sequence>
<dbReference type="Proteomes" id="UP000183585">
    <property type="component" value="Unassembled WGS sequence"/>
</dbReference>
<comment type="subunit">
    <text evidence="5">Monomer.</text>
</comment>
<feature type="binding site" evidence="5">
    <location>
        <position position="48"/>
    </location>
    <ligand>
        <name>FAD</name>
        <dbReference type="ChEBI" id="CHEBI:57692"/>
    </ligand>
</feature>
<feature type="binding site" evidence="5">
    <location>
        <position position="41"/>
    </location>
    <ligand>
        <name>NADPH</name>
        <dbReference type="ChEBI" id="CHEBI:57783"/>
    </ligand>
</feature>
<keyword evidence="2 5" id="KW-0274">FAD</keyword>
<comment type="domain">
    <text evidence="5">Consists of an N-terminal FAD-binding domain with a Rossman fold and a C-terminal substrate-binding domain.</text>
</comment>
<dbReference type="GO" id="GO:0046677">
    <property type="term" value="P:response to antibiotic"/>
    <property type="evidence" value="ECO:0007669"/>
    <property type="project" value="InterPro"/>
</dbReference>
<feature type="compositionally biased region" description="Basic and acidic residues" evidence="6">
    <location>
        <begin position="247"/>
        <end position="261"/>
    </location>
</feature>
<comment type="catalytic activity">
    <reaction evidence="5">
        <text>a tetracycline + NADPH + O2 + H(+) = an 11a-hydroxytetracycline + NADP(+) + H2O</text>
        <dbReference type="Rhea" id="RHEA:61444"/>
        <dbReference type="ChEBI" id="CHEBI:15377"/>
        <dbReference type="ChEBI" id="CHEBI:15378"/>
        <dbReference type="ChEBI" id="CHEBI:15379"/>
        <dbReference type="ChEBI" id="CHEBI:57783"/>
        <dbReference type="ChEBI" id="CHEBI:58349"/>
        <dbReference type="ChEBI" id="CHEBI:144644"/>
        <dbReference type="ChEBI" id="CHEBI:144645"/>
    </reaction>
</comment>
<dbReference type="PRINTS" id="PR00420">
    <property type="entry name" value="RNGMNOXGNASE"/>
</dbReference>
<accession>A0A1C4UVZ6</accession>
<feature type="binding site" evidence="5">
    <location>
        <position position="104"/>
    </location>
    <ligand>
        <name>FAD</name>
        <dbReference type="ChEBI" id="CHEBI:57692"/>
    </ligand>
</feature>
<feature type="domain" description="FAD-binding" evidence="7">
    <location>
        <begin position="6"/>
        <end position="187"/>
    </location>
</feature>
<evidence type="ECO:0000256" key="6">
    <source>
        <dbReference type="SAM" id="MobiDB-lite"/>
    </source>
</evidence>
<dbReference type="STRING" id="47853.TK50_20490"/>
<dbReference type="PANTHER" id="PTHR46972">
    <property type="entry name" value="MONOOXYGENASE ASQM-RELATED"/>
    <property type="match status" value="1"/>
</dbReference>
<evidence type="ECO:0000256" key="5">
    <source>
        <dbReference type="HAMAP-Rule" id="MF_00845"/>
    </source>
</evidence>
<gene>
    <name evidence="8" type="ORF">GA0070563_101789</name>
</gene>
<proteinExistence type="inferred from homology"/>
<evidence type="ECO:0000259" key="7">
    <source>
        <dbReference type="Pfam" id="PF01494"/>
    </source>
</evidence>
<dbReference type="InterPro" id="IPR002938">
    <property type="entry name" value="FAD-bd"/>
</dbReference>
<dbReference type="Pfam" id="PF01494">
    <property type="entry name" value="FAD_binding_3"/>
    <property type="match status" value="2"/>
</dbReference>
<comment type="subcellular location">
    <subcellularLocation>
        <location evidence="5">Cytoplasm</location>
    </subcellularLocation>
</comment>
<dbReference type="EC" id="1.14.13.-" evidence="5"/>
<evidence type="ECO:0000313" key="8">
    <source>
        <dbReference type="EMBL" id="SCE75762.1"/>
    </source>
</evidence>
<dbReference type="EMBL" id="FMCT01000001">
    <property type="protein sequence ID" value="SCE75762.1"/>
    <property type="molecule type" value="Genomic_DNA"/>
</dbReference>
<name>A0A1C4UVZ6_9ACTN</name>
<dbReference type="SUPFAM" id="SSF51905">
    <property type="entry name" value="FAD/NAD(P)-binding domain"/>
    <property type="match status" value="1"/>
</dbReference>
<feature type="domain" description="FAD-binding" evidence="7">
    <location>
        <begin position="307"/>
        <end position="368"/>
    </location>
</feature>
<dbReference type="InterPro" id="IPR036188">
    <property type="entry name" value="FAD/NAD-bd_sf"/>
</dbReference>
<protein>
    <recommendedName>
        <fullName evidence="5">Flavin-dependent monooxygenase</fullName>
    </recommendedName>
    <alternativeName>
        <fullName evidence="5">TetX monooxygenase</fullName>
        <shortName evidence="5">TetX</shortName>
        <ecNumber evidence="5">1.14.13.-</ecNumber>
    </alternativeName>
</protein>
<dbReference type="HAMAP" id="MF_00845">
    <property type="entry name" value="TetX_monooxygenase"/>
    <property type="match status" value="1"/>
</dbReference>
<evidence type="ECO:0000256" key="2">
    <source>
        <dbReference type="ARBA" id="ARBA00022827"/>
    </source>
</evidence>
<dbReference type="GO" id="GO:0004497">
    <property type="term" value="F:monooxygenase activity"/>
    <property type="evidence" value="ECO:0007669"/>
    <property type="project" value="UniProtKB-UniRule"/>
</dbReference>
<dbReference type="RefSeq" id="WP_074472749.1">
    <property type="nucleotide sequence ID" value="NZ_FMCT01000001.1"/>
</dbReference>
<keyword evidence="3 5" id="KW-0560">Oxidoreductase</keyword>
<organism evidence="8 9">
    <name type="scientific">Micromonospora carbonacea</name>
    <dbReference type="NCBI Taxonomy" id="47853"/>
    <lineage>
        <taxon>Bacteria</taxon>
        <taxon>Bacillati</taxon>
        <taxon>Actinomycetota</taxon>
        <taxon>Actinomycetes</taxon>
        <taxon>Micromonosporales</taxon>
        <taxon>Micromonosporaceae</taxon>
        <taxon>Micromonospora</taxon>
    </lineage>
</organism>
<dbReference type="GO" id="GO:0005737">
    <property type="term" value="C:cytoplasm"/>
    <property type="evidence" value="ECO:0007669"/>
    <property type="project" value="UniProtKB-SubCell"/>
</dbReference>
<evidence type="ECO:0000313" key="9">
    <source>
        <dbReference type="Proteomes" id="UP000183585"/>
    </source>
</evidence>
<dbReference type="GO" id="GO:0071949">
    <property type="term" value="F:FAD binding"/>
    <property type="evidence" value="ECO:0007669"/>
    <property type="project" value="InterPro"/>
</dbReference>
<dbReference type="Gene3D" id="3.50.50.60">
    <property type="entry name" value="FAD/NAD(P)-binding domain"/>
    <property type="match status" value="1"/>
</dbReference>
<comment type="function">
    <text evidence="5">An FAD-requiring monooxygenase active on some tetracycline antibiotic derivatives, which leads to their inactivation. Hydroxylates carbon 11a of tetracycline and some analogs.</text>
</comment>
<comment type="similarity">
    <text evidence="5">Belongs to the aromatic-ring hydroxylase family. TetX subfamily.</text>
</comment>
<dbReference type="PANTHER" id="PTHR46972:SF1">
    <property type="entry name" value="FAD DEPENDENT OXIDOREDUCTASE DOMAIN-CONTAINING PROTEIN"/>
    <property type="match status" value="1"/>
</dbReference>
<dbReference type="InterPro" id="IPR043683">
    <property type="entry name" value="TetX_monooxygenase"/>
</dbReference>
<keyword evidence="5" id="KW-0963">Cytoplasm</keyword>
<keyword evidence="9" id="KW-1185">Reference proteome</keyword>
<keyword evidence="5" id="KW-0521">NADP</keyword>